<reference evidence="7" key="1">
    <citation type="submission" date="2019-09" db="EMBL/GenBank/DDBJ databases">
        <title>Draft genome information of white flower Hibiscus syriacus.</title>
        <authorList>
            <person name="Kim Y.-M."/>
        </authorList>
    </citation>
    <scope>NUCLEOTIDE SEQUENCE [LARGE SCALE GENOMIC DNA]</scope>
    <source>
        <strain evidence="7">YM2019G1</strain>
    </source>
</reference>
<evidence type="ECO:0000313" key="8">
    <source>
        <dbReference type="Proteomes" id="UP000436088"/>
    </source>
</evidence>
<proteinExistence type="inferred from homology"/>
<comment type="caution">
    <text evidence="7">The sequence shown here is derived from an EMBL/GenBank/DDBJ whole genome shotgun (WGS) entry which is preliminary data.</text>
</comment>
<dbReference type="AlphaFoldDB" id="A0A6A3A8Z6"/>
<dbReference type="InterPro" id="IPR008511">
    <property type="entry name" value="ROH1-like"/>
</dbReference>
<accession>A0A6A3A8Z6</accession>
<keyword evidence="3" id="KW-1133">Transmembrane helix</keyword>
<evidence type="ECO:0000256" key="1">
    <source>
        <dbReference type="ARBA" id="ARBA00004167"/>
    </source>
</evidence>
<keyword evidence="8" id="KW-1185">Reference proteome</keyword>
<dbReference type="Pfam" id="PF05633">
    <property type="entry name" value="ROH1-like"/>
    <property type="match status" value="2"/>
</dbReference>
<dbReference type="PANTHER" id="PTHR31509">
    <property type="entry name" value="BPS1-LIKE PROTEIN"/>
    <property type="match status" value="1"/>
</dbReference>
<dbReference type="Proteomes" id="UP000436088">
    <property type="component" value="Unassembled WGS sequence"/>
</dbReference>
<protein>
    <submittedName>
        <fullName evidence="7">Triacylglycerol lipase 2-like</fullName>
    </submittedName>
</protein>
<evidence type="ECO:0000313" key="7">
    <source>
        <dbReference type="EMBL" id="KAE8700373.1"/>
    </source>
</evidence>
<name>A0A6A3A8Z6_HIBSY</name>
<evidence type="ECO:0000256" key="4">
    <source>
        <dbReference type="ARBA" id="ARBA00023136"/>
    </source>
</evidence>
<comment type="similarity">
    <text evidence="5">Belongs to the ROH1 family.</text>
</comment>
<gene>
    <name evidence="7" type="ORF">F3Y22_tig00110557pilonHSYRG00289</name>
</gene>
<sequence length="334" mass="37521">MPSGRPTRSPCIPGEHGELREIACSMHVPTRWASEAIRPSYARAFEAIRARESEGSRASYARDSERASKGRSPGVHGDLQGHPEGMSTYVLGRACVMQHVHSLSEFEAIVLVDRDPSQLSKPPFDRLIPELLERAVKTLDICNAVTNGVESVRHCQKLAEIAVRLWKKPIGDGQVKLAKRALITLMSAMNLDDKEGTHTKATERSWSFGRRAGSKDRVAGHFKSLSWQVAKNWLLVIRETDSVHDLQPRRATRSGCFRNGLPTNFRVPKQFNWAHSLIGLHEKIADEWKKNEKKGMAGLLDEMQKMERSAHSLIDFTESFHFPVEADKLKEAAE</sequence>
<evidence type="ECO:0000256" key="2">
    <source>
        <dbReference type="ARBA" id="ARBA00022692"/>
    </source>
</evidence>
<evidence type="ECO:0000256" key="5">
    <source>
        <dbReference type="ARBA" id="ARBA00035114"/>
    </source>
</evidence>
<keyword evidence="2" id="KW-0812">Transmembrane</keyword>
<comment type="subcellular location">
    <subcellularLocation>
        <location evidence="1">Membrane</location>
        <topology evidence="1">Single-pass membrane protein</topology>
    </subcellularLocation>
</comment>
<dbReference type="GO" id="GO:0016020">
    <property type="term" value="C:membrane"/>
    <property type="evidence" value="ECO:0007669"/>
    <property type="project" value="UniProtKB-SubCell"/>
</dbReference>
<dbReference type="EMBL" id="VEPZ02001029">
    <property type="protein sequence ID" value="KAE8700373.1"/>
    <property type="molecule type" value="Genomic_DNA"/>
</dbReference>
<keyword evidence="4" id="KW-0472">Membrane</keyword>
<organism evidence="7 8">
    <name type="scientific">Hibiscus syriacus</name>
    <name type="common">Rose of Sharon</name>
    <dbReference type="NCBI Taxonomy" id="106335"/>
    <lineage>
        <taxon>Eukaryota</taxon>
        <taxon>Viridiplantae</taxon>
        <taxon>Streptophyta</taxon>
        <taxon>Embryophyta</taxon>
        <taxon>Tracheophyta</taxon>
        <taxon>Spermatophyta</taxon>
        <taxon>Magnoliopsida</taxon>
        <taxon>eudicotyledons</taxon>
        <taxon>Gunneridae</taxon>
        <taxon>Pentapetalae</taxon>
        <taxon>rosids</taxon>
        <taxon>malvids</taxon>
        <taxon>Malvales</taxon>
        <taxon>Malvaceae</taxon>
        <taxon>Malvoideae</taxon>
        <taxon>Hibiscus</taxon>
    </lineage>
</organism>
<evidence type="ECO:0000256" key="6">
    <source>
        <dbReference type="SAM" id="MobiDB-lite"/>
    </source>
</evidence>
<feature type="compositionally biased region" description="Basic and acidic residues" evidence="6">
    <location>
        <begin position="54"/>
        <end position="68"/>
    </location>
</feature>
<feature type="region of interest" description="Disordered" evidence="6">
    <location>
        <begin position="54"/>
        <end position="83"/>
    </location>
</feature>
<evidence type="ECO:0000256" key="3">
    <source>
        <dbReference type="ARBA" id="ARBA00022989"/>
    </source>
</evidence>